<comment type="caution">
    <text evidence="1">The sequence shown here is derived from an EMBL/GenBank/DDBJ whole genome shotgun (WGS) entry which is preliminary data.</text>
</comment>
<evidence type="ECO:0000313" key="1">
    <source>
        <dbReference type="EMBL" id="KAJ1147051.1"/>
    </source>
</evidence>
<evidence type="ECO:0000313" key="2">
    <source>
        <dbReference type="Proteomes" id="UP001066276"/>
    </source>
</evidence>
<protein>
    <submittedName>
        <fullName evidence="1">Uncharacterized protein</fullName>
    </submittedName>
</protein>
<name>A0AAV7R2P3_PLEWA</name>
<dbReference type="Proteomes" id="UP001066276">
    <property type="component" value="Chromosome 6"/>
</dbReference>
<dbReference type="EMBL" id="JANPWB010000010">
    <property type="protein sequence ID" value="KAJ1147051.1"/>
    <property type="molecule type" value="Genomic_DNA"/>
</dbReference>
<keyword evidence="2" id="KW-1185">Reference proteome</keyword>
<sequence length="73" mass="8159">MLPHGEPILPAVVFSRAPESEERRRLKAAEQEDVTAAVPVLDRNKRPQIFTTLLTVFSQHTSCDITASDLKVM</sequence>
<dbReference type="AlphaFoldDB" id="A0AAV7R2P3"/>
<accession>A0AAV7R2P3</accession>
<organism evidence="1 2">
    <name type="scientific">Pleurodeles waltl</name>
    <name type="common">Iberian ribbed newt</name>
    <dbReference type="NCBI Taxonomy" id="8319"/>
    <lineage>
        <taxon>Eukaryota</taxon>
        <taxon>Metazoa</taxon>
        <taxon>Chordata</taxon>
        <taxon>Craniata</taxon>
        <taxon>Vertebrata</taxon>
        <taxon>Euteleostomi</taxon>
        <taxon>Amphibia</taxon>
        <taxon>Batrachia</taxon>
        <taxon>Caudata</taxon>
        <taxon>Salamandroidea</taxon>
        <taxon>Salamandridae</taxon>
        <taxon>Pleurodelinae</taxon>
        <taxon>Pleurodeles</taxon>
    </lineage>
</organism>
<gene>
    <name evidence="1" type="ORF">NDU88_013298</name>
</gene>
<proteinExistence type="predicted"/>
<reference evidence="1" key="1">
    <citation type="journal article" date="2022" name="bioRxiv">
        <title>Sequencing and chromosome-scale assembly of the giantPleurodeles waltlgenome.</title>
        <authorList>
            <person name="Brown T."/>
            <person name="Elewa A."/>
            <person name="Iarovenko S."/>
            <person name="Subramanian E."/>
            <person name="Araus A.J."/>
            <person name="Petzold A."/>
            <person name="Susuki M."/>
            <person name="Suzuki K.-i.T."/>
            <person name="Hayashi T."/>
            <person name="Toyoda A."/>
            <person name="Oliveira C."/>
            <person name="Osipova E."/>
            <person name="Leigh N.D."/>
            <person name="Simon A."/>
            <person name="Yun M.H."/>
        </authorList>
    </citation>
    <scope>NUCLEOTIDE SEQUENCE</scope>
    <source>
        <strain evidence="1">20211129_DDA</strain>
        <tissue evidence="1">Liver</tissue>
    </source>
</reference>